<feature type="transmembrane region" description="Helical" evidence="6">
    <location>
        <begin position="164"/>
        <end position="186"/>
    </location>
</feature>
<evidence type="ECO:0000256" key="3">
    <source>
        <dbReference type="ARBA" id="ARBA00022989"/>
    </source>
</evidence>
<evidence type="ECO:0000259" key="7">
    <source>
        <dbReference type="PROSITE" id="PS50261"/>
    </source>
</evidence>
<gene>
    <name evidence="9" type="ORF">VFPPC_04575</name>
</gene>
<feature type="transmembrane region" description="Helical" evidence="6">
    <location>
        <begin position="81"/>
        <end position="108"/>
    </location>
</feature>
<dbReference type="GeneID" id="28847906"/>
<dbReference type="PANTHER" id="PTHR23112">
    <property type="entry name" value="G PROTEIN-COUPLED RECEPTOR 157-RELATED"/>
    <property type="match status" value="1"/>
</dbReference>
<dbReference type="SUPFAM" id="SSF81321">
    <property type="entry name" value="Family A G protein-coupled receptor-like"/>
    <property type="match status" value="1"/>
</dbReference>
<dbReference type="PROSITE" id="PS50262">
    <property type="entry name" value="G_PROTEIN_RECEP_F1_2"/>
    <property type="match status" value="1"/>
</dbReference>
<accession>A0A179FTA9</accession>
<dbReference type="Gene3D" id="1.20.1070.10">
    <property type="entry name" value="Rhodopsin 7-helix transmembrane proteins"/>
    <property type="match status" value="1"/>
</dbReference>
<keyword evidence="10" id="KW-1185">Reference proteome</keyword>
<reference evidence="9 10" key="1">
    <citation type="journal article" date="2016" name="PLoS Pathog.">
        <title>Biosynthesis of antibiotic leucinostatins in bio-control fungus Purpureocillium lilacinum and their inhibition on phytophthora revealed by genome mining.</title>
        <authorList>
            <person name="Wang G."/>
            <person name="Liu Z."/>
            <person name="Lin R."/>
            <person name="Li E."/>
            <person name="Mao Z."/>
            <person name="Ling J."/>
            <person name="Yang Y."/>
            <person name="Yin W.B."/>
            <person name="Xie B."/>
        </authorList>
    </citation>
    <scope>NUCLEOTIDE SEQUENCE [LARGE SCALE GENOMIC DNA]</scope>
    <source>
        <strain evidence="9">170</strain>
    </source>
</reference>
<evidence type="ECO:0000256" key="6">
    <source>
        <dbReference type="SAM" id="Phobius"/>
    </source>
</evidence>
<proteinExistence type="predicted"/>
<dbReference type="InterPro" id="IPR000832">
    <property type="entry name" value="GPCR_2_secretin-like"/>
</dbReference>
<evidence type="ECO:0000256" key="2">
    <source>
        <dbReference type="ARBA" id="ARBA00022692"/>
    </source>
</evidence>
<evidence type="ECO:0000256" key="4">
    <source>
        <dbReference type="ARBA" id="ARBA00023136"/>
    </source>
</evidence>
<keyword evidence="3 6" id="KW-1133">Transmembrane helix</keyword>
<dbReference type="InterPro" id="IPR017452">
    <property type="entry name" value="GPCR_Rhodpsn_7TM"/>
</dbReference>
<feature type="transmembrane region" description="Helical" evidence="6">
    <location>
        <begin position="317"/>
        <end position="336"/>
    </location>
</feature>
<comment type="caution">
    <text evidence="9">The sequence shown here is derived from an EMBL/GenBank/DDBJ whole genome shotgun (WGS) entry which is preliminary data.</text>
</comment>
<feature type="transmembrane region" description="Helical" evidence="6">
    <location>
        <begin position="47"/>
        <end position="69"/>
    </location>
</feature>
<dbReference type="KEGG" id="pchm:VFPPC_04575"/>
<feature type="transmembrane region" description="Helical" evidence="6">
    <location>
        <begin position="120"/>
        <end position="140"/>
    </location>
</feature>
<keyword evidence="4 6" id="KW-0472">Membrane</keyword>
<comment type="subcellular location">
    <subcellularLocation>
        <location evidence="1">Membrane</location>
        <topology evidence="1">Multi-pass membrane protein</topology>
    </subcellularLocation>
</comment>
<dbReference type="PROSITE" id="PS50261">
    <property type="entry name" value="G_PROTEIN_RECEP_F2_4"/>
    <property type="match status" value="1"/>
</dbReference>
<sequence length="454" mass="50942">MGGITESQLEAISAIERACSVLSLLGCLFTIVTFCSSQSFHKPINRLVFYASFGNMLTNIGTLMSRSYLANITSFGCQFQAFLIQLFMPADAFWTLAMAINVYLTFYFKFDAARLRRMEIPYLIACYGIPLVPAFVFLFIKNGEGTRVYGNATLWCWISYDWDILRIVAFYAPVWVVIFITFFIYIRAGRTIYEKRKQLRDFHSSDPDPLSVNGDAISTVKTTEITVTTEMAGDKEIQLASMNRRDVNVNVGPSARSPNGAYSVHISADSYSSPQSNDEVSLPMQGTTLQQTPTIQNIPRRPANMARRRNHELNNAAWSYTKCSILFFTAILITWIPSSANRVYSLIHSKDTSVPLEFMSAFVLPLQGFWNAVIYAVTSWSACVEFFDTLRFGRKPDVPEFVVGRRGGDKGLSVHQRRRSQFRSPAGSSRTFASDSTTELAKARADSADGSQHC</sequence>
<feature type="domain" description="G-protein coupled receptors family 1 profile" evidence="8">
    <location>
        <begin position="26"/>
        <end position="375"/>
    </location>
</feature>
<evidence type="ECO:0000313" key="9">
    <source>
        <dbReference type="EMBL" id="OAQ68333.1"/>
    </source>
</evidence>
<dbReference type="PANTHER" id="PTHR23112:SF22">
    <property type="entry name" value="G-PROTEIN COUPLED RECEPTOR"/>
    <property type="match status" value="1"/>
</dbReference>
<dbReference type="RefSeq" id="XP_018145183.1">
    <property type="nucleotide sequence ID" value="XM_018283912.1"/>
</dbReference>
<feature type="region of interest" description="Disordered" evidence="5">
    <location>
        <begin position="409"/>
        <end position="454"/>
    </location>
</feature>
<dbReference type="STRING" id="1380566.A0A179FTA9"/>
<dbReference type="Pfam" id="PF00002">
    <property type="entry name" value="7tm_2"/>
    <property type="match status" value="1"/>
</dbReference>
<dbReference type="EMBL" id="LSBJ02000003">
    <property type="protein sequence ID" value="OAQ68333.1"/>
    <property type="molecule type" value="Genomic_DNA"/>
</dbReference>
<dbReference type="Proteomes" id="UP000078397">
    <property type="component" value="Unassembled WGS sequence"/>
</dbReference>
<dbReference type="GO" id="GO:0004930">
    <property type="term" value="F:G protein-coupled receptor activity"/>
    <property type="evidence" value="ECO:0007669"/>
    <property type="project" value="InterPro"/>
</dbReference>
<dbReference type="OrthoDB" id="18453at2759"/>
<dbReference type="CDD" id="cd13952">
    <property type="entry name" value="7tm_classB"/>
    <property type="match status" value="1"/>
</dbReference>
<evidence type="ECO:0000256" key="5">
    <source>
        <dbReference type="SAM" id="MobiDB-lite"/>
    </source>
</evidence>
<keyword evidence="2 6" id="KW-0812">Transmembrane</keyword>
<dbReference type="GO" id="GO:0005886">
    <property type="term" value="C:plasma membrane"/>
    <property type="evidence" value="ECO:0007669"/>
    <property type="project" value="TreeGrafter"/>
</dbReference>
<dbReference type="GO" id="GO:0007189">
    <property type="term" value="P:adenylate cyclase-activating G protein-coupled receptor signaling pathway"/>
    <property type="evidence" value="ECO:0007669"/>
    <property type="project" value="TreeGrafter"/>
</dbReference>
<dbReference type="AlphaFoldDB" id="A0A179FTA9"/>
<dbReference type="GO" id="GO:0007166">
    <property type="term" value="P:cell surface receptor signaling pathway"/>
    <property type="evidence" value="ECO:0007669"/>
    <property type="project" value="InterPro"/>
</dbReference>
<dbReference type="InterPro" id="IPR017981">
    <property type="entry name" value="GPCR_2-like_7TM"/>
</dbReference>
<name>A0A179FTA9_METCM</name>
<feature type="transmembrane region" description="Helical" evidence="6">
    <location>
        <begin position="12"/>
        <end position="35"/>
    </location>
</feature>
<organism evidence="9 10">
    <name type="scientific">Pochonia chlamydosporia 170</name>
    <dbReference type="NCBI Taxonomy" id="1380566"/>
    <lineage>
        <taxon>Eukaryota</taxon>
        <taxon>Fungi</taxon>
        <taxon>Dikarya</taxon>
        <taxon>Ascomycota</taxon>
        <taxon>Pezizomycotina</taxon>
        <taxon>Sordariomycetes</taxon>
        <taxon>Hypocreomycetidae</taxon>
        <taxon>Hypocreales</taxon>
        <taxon>Clavicipitaceae</taxon>
        <taxon>Pochonia</taxon>
    </lineage>
</organism>
<protein>
    <submittedName>
        <fullName evidence="9">cAMP receptor-like protein</fullName>
    </submittedName>
</protein>
<evidence type="ECO:0000256" key="1">
    <source>
        <dbReference type="ARBA" id="ARBA00004141"/>
    </source>
</evidence>
<feature type="domain" description="G-protein coupled receptors family 2 profile 2" evidence="7">
    <location>
        <begin position="9"/>
        <end position="197"/>
    </location>
</feature>
<feature type="compositionally biased region" description="Polar residues" evidence="5">
    <location>
        <begin position="422"/>
        <end position="439"/>
    </location>
</feature>
<feature type="transmembrane region" description="Helical" evidence="6">
    <location>
        <begin position="368"/>
        <end position="387"/>
    </location>
</feature>
<evidence type="ECO:0000259" key="8">
    <source>
        <dbReference type="PROSITE" id="PS50262"/>
    </source>
</evidence>
<evidence type="ECO:0000313" key="10">
    <source>
        <dbReference type="Proteomes" id="UP000078397"/>
    </source>
</evidence>